<dbReference type="GO" id="GO:0004190">
    <property type="term" value="F:aspartic-type endopeptidase activity"/>
    <property type="evidence" value="ECO:0007669"/>
    <property type="project" value="InterPro"/>
</dbReference>
<dbReference type="GO" id="GO:0006508">
    <property type="term" value="P:proteolysis"/>
    <property type="evidence" value="ECO:0007669"/>
    <property type="project" value="InterPro"/>
</dbReference>
<evidence type="ECO:0000313" key="3">
    <source>
        <dbReference type="Proteomes" id="UP001152320"/>
    </source>
</evidence>
<dbReference type="PROSITE" id="PS00141">
    <property type="entry name" value="ASP_PROTEASE"/>
    <property type="match status" value="1"/>
</dbReference>
<evidence type="ECO:0000256" key="1">
    <source>
        <dbReference type="SAM" id="MobiDB-lite"/>
    </source>
</evidence>
<comment type="caution">
    <text evidence="2">The sequence shown here is derived from an EMBL/GenBank/DDBJ whole genome shotgun (WGS) entry which is preliminary data.</text>
</comment>
<dbReference type="Gene3D" id="2.40.70.10">
    <property type="entry name" value="Acid Proteases"/>
    <property type="match status" value="1"/>
</dbReference>
<feature type="compositionally biased region" description="Polar residues" evidence="1">
    <location>
        <begin position="8"/>
        <end position="20"/>
    </location>
</feature>
<reference evidence="2" key="1">
    <citation type="submission" date="2021-10" db="EMBL/GenBank/DDBJ databases">
        <title>Tropical sea cucumber genome reveals ecological adaptation and Cuvierian tubules defense mechanism.</title>
        <authorList>
            <person name="Chen T."/>
        </authorList>
    </citation>
    <scope>NUCLEOTIDE SEQUENCE</scope>
    <source>
        <strain evidence="2">Nanhai2018</strain>
        <tissue evidence="2">Muscle</tissue>
    </source>
</reference>
<evidence type="ECO:0000313" key="2">
    <source>
        <dbReference type="EMBL" id="KAJ8019040.1"/>
    </source>
</evidence>
<gene>
    <name evidence="2" type="ORF">HOLleu_42616</name>
</gene>
<accession>A0A9Q1BA19</accession>
<protein>
    <submittedName>
        <fullName evidence="2">Uncharacterized protein</fullName>
    </submittedName>
</protein>
<dbReference type="AlphaFoldDB" id="A0A9Q1BA19"/>
<organism evidence="2 3">
    <name type="scientific">Holothuria leucospilota</name>
    <name type="common">Black long sea cucumber</name>
    <name type="synonym">Mertensiothuria leucospilota</name>
    <dbReference type="NCBI Taxonomy" id="206669"/>
    <lineage>
        <taxon>Eukaryota</taxon>
        <taxon>Metazoa</taxon>
        <taxon>Echinodermata</taxon>
        <taxon>Eleutherozoa</taxon>
        <taxon>Echinozoa</taxon>
        <taxon>Holothuroidea</taxon>
        <taxon>Aspidochirotacea</taxon>
        <taxon>Aspidochirotida</taxon>
        <taxon>Holothuriidae</taxon>
        <taxon>Holothuria</taxon>
    </lineage>
</organism>
<dbReference type="Proteomes" id="UP001152320">
    <property type="component" value="Unassembled WGS sequence"/>
</dbReference>
<feature type="region of interest" description="Disordered" evidence="1">
    <location>
        <begin position="1"/>
        <end position="20"/>
    </location>
</feature>
<keyword evidence="3" id="KW-1185">Reference proteome</keyword>
<dbReference type="SUPFAM" id="SSF50630">
    <property type="entry name" value="Acid proteases"/>
    <property type="match status" value="1"/>
</dbReference>
<dbReference type="EMBL" id="JAIZAY010000101">
    <property type="protein sequence ID" value="KAJ8019040.1"/>
    <property type="molecule type" value="Genomic_DNA"/>
</dbReference>
<name>A0A9Q1BA19_HOLLE</name>
<sequence length="73" mass="8314">MDYENEKGSSNSEIEQTQNRKGMVGDYINLDVKIAGKTLQGILDTGSQVTTISEKFARRYFHYLEKPRDDILG</sequence>
<dbReference type="InterPro" id="IPR001969">
    <property type="entry name" value="Aspartic_peptidase_AS"/>
</dbReference>
<dbReference type="InterPro" id="IPR021109">
    <property type="entry name" value="Peptidase_aspartic_dom_sf"/>
</dbReference>
<proteinExistence type="predicted"/>